<comment type="catalytic activity">
    <reaction evidence="1 14 15">
        <text>D-ribulose 5-phosphate = (2S)-2-hydroxy-3-oxobutyl phosphate + formate + H(+)</text>
        <dbReference type="Rhea" id="RHEA:18457"/>
        <dbReference type="ChEBI" id="CHEBI:15378"/>
        <dbReference type="ChEBI" id="CHEBI:15740"/>
        <dbReference type="ChEBI" id="CHEBI:58121"/>
        <dbReference type="ChEBI" id="CHEBI:58830"/>
        <dbReference type="EC" id="4.1.99.12"/>
    </reaction>
</comment>
<dbReference type="AlphaFoldDB" id="A0A9D1HAS8"/>
<dbReference type="SUPFAM" id="SSF55821">
    <property type="entry name" value="YrdC/RibB"/>
    <property type="match status" value="1"/>
</dbReference>
<evidence type="ECO:0000313" key="17">
    <source>
        <dbReference type="Proteomes" id="UP000824161"/>
    </source>
</evidence>
<dbReference type="GO" id="GO:0000287">
    <property type="term" value="F:magnesium ion binding"/>
    <property type="evidence" value="ECO:0007669"/>
    <property type="project" value="UniProtKB-UniRule"/>
</dbReference>
<keyword evidence="10 14" id="KW-0479">Metal-binding</keyword>
<dbReference type="InterPro" id="IPR017945">
    <property type="entry name" value="DHBP_synth_RibB-like_a/b_dom"/>
</dbReference>
<gene>
    <name evidence="14 16" type="primary">ribB</name>
    <name evidence="16" type="ORF">IAC44_03830</name>
</gene>
<feature type="binding site" evidence="14">
    <location>
        <position position="37"/>
    </location>
    <ligand>
        <name>D-ribulose 5-phosphate</name>
        <dbReference type="ChEBI" id="CHEBI:58121"/>
    </ligand>
</feature>
<dbReference type="PANTHER" id="PTHR21327">
    <property type="entry name" value="GTP CYCLOHYDROLASE II-RELATED"/>
    <property type="match status" value="1"/>
</dbReference>
<evidence type="ECO:0000256" key="4">
    <source>
        <dbReference type="ARBA" id="ARBA00004904"/>
    </source>
</evidence>
<evidence type="ECO:0000256" key="8">
    <source>
        <dbReference type="ARBA" id="ARBA00018836"/>
    </source>
</evidence>
<dbReference type="GO" id="GO:0003935">
    <property type="term" value="F:GTP cyclohydrolase II activity"/>
    <property type="evidence" value="ECO:0007669"/>
    <property type="project" value="TreeGrafter"/>
</dbReference>
<feature type="binding site" evidence="14">
    <location>
        <begin position="32"/>
        <end position="33"/>
    </location>
    <ligand>
        <name>D-ribulose 5-phosphate</name>
        <dbReference type="ChEBI" id="CHEBI:58121"/>
    </ligand>
</feature>
<comment type="similarity">
    <text evidence="6">In the C-terminal section; belongs to the GTP cyclohydrolase II family.</text>
</comment>
<organism evidence="16 17">
    <name type="scientific">Candidatus Merdimorpha stercoravium</name>
    <dbReference type="NCBI Taxonomy" id="2840863"/>
    <lineage>
        <taxon>Bacteria</taxon>
        <taxon>Pseudomonadati</taxon>
        <taxon>Bacteroidota</taxon>
        <taxon>Flavobacteriia</taxon>
        <taxon>Flavobacteriales</taxon>
        <taxon>Candidatus Merdimorpha</taxon>
    </lineage>
</organism>
<comment type="cofactor">
    <cofactor evidence="2">
        <name>Mn(2+)</name>
        <dbReference type="ChEBI" id="CHEBI:29035"/>
    </cofactor>
</comment>
<dbReference type="Proteomes" id="UP000824161">
    <property type="component" value="Unassembled WGS sequence"/>
</dbReference>
<dbReference type="Pfam" id="PF00926">
    <property type="entry name" value="DHBP_synthase"/>
    <property type="match status" value="1"/>
</dbReference>
<reference evidence="16" key="1">
    <citation type="submission" date="2020-10" db="EMBL/GenBank/DDBJ databases">
        <authorList>
            <person name="Gilroy R."/>
        </authorList>
    </citation>
    <scope>NUCLEOTIDE SEQUENCE</scope>
    <source>
        <strain evidence="16">1383</strain>
    </source>
</reference>
<sequence>MEETKRIFSKIEDALEDFKAGRIVIVADDADRENEGDFVCAAQSMTQDTVNFMLSRGRGVLCAPLAPEVCDRLALPMMVQENTSVLGTPFTVSVDLLGRGCTTGVSAHDRAATLRALADPATRPEDLGRPGHIFPLRARQGGVFERNGHTEAVVDMARLAGLYPSGALIEVMNPDGTMARVPQLAEVAREYGLKMISIEDLIAYRRKVEGR</sequence>
<keyword evidence="9 14" id="KW-0686">Riboflavin biosynthesis</keyword>
<comment type="caution">
    <text evidence="16">The sequence shown here is derived from an EMBL/GenBank/DDBJ whole genome shotgun (WGS) entry which is preliminary data.</text>
</comment>
<dbReference type="InterPro" id="IPR000422">
    <property type="entry name" value="DHBP_synthase_RibB"/>
</dbReference>
<evidence type="ECO:0000256" key="9">
    <source>
        <dbReference type="ARBA" id="ARBA00022619"/>
    </source>
</evidence>
<evidence type="ECO:0000256" key="6">
    <source>
        <dbReference type="ARBA" id="ARBA00008976"/>
    </source>
</evidence>
<evidence type="ECO:0000256" key="5">
    <source>
        <dbReference type="ARBA" id="ARBA00005520"/>
    </source>
</evidence>
<keyword evidence="13 14" id="KW-0456">Lyase</keyword>
<comment type="pathway">
    <text evidence="4 14 15">Cofactor biosynthesis; riboflavin biosynthesis; 2-hydroxy-3-oxobutyl phosphate from D-ribulose 5-phosphate: step 1/1.</text>
</comment>
<dbReference type="PANTHER" id="PTHR21327:SF18">
    <property type="entry name" value="3,4-DIHYDROXY-2-BUTANONE 4-PHOSPHATE SYNTHASE"/>
    <property type="match status" value="1"/>
</dbReference>
<feature type="binding site" evidence="14">
    <location>
        <position position="149"/>
    </location>
    <ligand>
        <name>Mg(2+)</name>
        <dbReference type="ChEBI" id="CHEBI:18420"/>
        <label>2</label>
    </ligand>
</feature>
<evidence type="ECO:0000256" key="14">
    <source>
        <dbReference type="HAMAP-Rule" id="MF_00180"/>
    </source>
</evidence>
<proteinExistence type="inferred from homology"/>
<dbReference type="GO" id="GO:0005829">
    <property type="term" value="C:cytosol"/>
    <property type="evidence" value="ECO:0007669"/>
    <property type="project" value="TreeGrafter"/>
</dbReference>
<accession>A0A9D1HAS8</accession>
<feature type="binding site" evidence="14">
    <location>
        <position position="33"/>
    </location>
    <ligand>
        <name>Mg(2+)</name>
        <dbReference type="ChEBI" id="CHEBI:18420"/>
        <label>2</label>
    </ligand>
</feature>
<dbReference type="GO" id="GO:0009231">
    <property type="term" value="P:riboflavin biosynthetic process"/>
    <property type="evidence" value="ECO:0007669"/>
    <property type="project" value="UniProtKB-UniRule"/>
</dbReference>
<evidence type="ECO:0000256" key="11">
    <source>
        <dbReference type="ARBA" id="ARBA00022842"/>
    </source>
</evidence>
<dbReference type="GO" id="GO:0008686">
    <property type="term" value="F:3,4-dihydroxy-2-butanone-4-phosphate synthase activity"/>
    <property type="evidence" value="ECO:0007669"/>
    <property type="project" value="UniProtKB-UniRule"/>
</dbReference>
<evidence type="ECO:0000256" key="1">
    <source>
        <dbReference type="ARBA" id="ARBA00000141"/>
    </source>
</evidence>
<evidence type="ECO:0000313" key="16">
    <source>
        <dbReference type="EMBL" id="HIT97950.1"/>
    </source>
</evidence>
<evidence type="ECO:0000256" key="15">
    <source>
        <dbReference type="RuleBase" id="RU003843"/>
    </source>
</evidence>
<keyword evidence="11 14" id="KW-0460">Magnesium</keyword>
<feature type="site" description="Essential for catalytic activity" evidence="14">
    <location>
        <position position="132"/>
    </location>
</feature>
<evidence type="ECO:0000256" key="3">
    <source>
        <dbReference type="ARBA" id="ARBA00002284"/>
    </source>
</evidence>
<feature type="binding site" evidence="14">
    <location>
        <begin position="146"/>
        <end position="150"/>
    </location>
    <ligand>
        <name>D-ribulose 5-phosphate</name>
        <dbReference type="ChEBI" id="CHEBI:58121"/>
    </ligand>
</feature>
<comment type="similarity">
    <text evidence="14 15">Belongs to the DHBP synthase family.</text>
</comment>
<reference evidence="16" key="2">
    <citation type="journal article" date="2021" name="PeerJ">
        <title>Extensive microbial diversity within the chicken gut microbiome revealed by metagenomics and culture.</title>
        <authorList>
            <person name="Gilroy R."/>
            <person name="Ravi A."/>
            <person name="Getino M."/>
            <person name="Pursley I."/>
            <person name="Horton D.L."/>
            <person name="Alikhan N.F."/>
            <person name="Baker D."/>
            <person name="Gharbi K."/>
            <person name="Hall N."/>
            <person name="Watson M."/>
            <person name="Adriaenssens E.M."/>
            <person name="Foster-Nyarko E."/>
            <person name="Jarju S."/>
            <person name="Secka A."/>
            <person name="Antonio M."/>
            <person name="Oren A."/>
            <person name="Chaudhuri R.R."/>
            <person name="La Ragione R."/>
            <person name="Hildebrand F."/>
            <person name="Pallen M.J."/>
        </authorList>
    </citation>
    <scope>NUCLEOTIDE SEQUENCE</scope>
    <source>
        <strain evidence="16">1383</strain>
    </source>
</reference>
<name>A0A9D1HAS8_9FLAO</name>
<dbReference type="FunFam" id="3.90.870.10:FF:000001">
    <property type="entry name" value="Riboflavin biosynthesis protein RibBA"/>
    <property type="match status" value="1"/>
</dbReference>
<comment type="subunit">
    <text evidence="14 15">Homodimer.</text>
</comment>
<dbReference type="NCBIfam" id="TIGR00506">
    <property type="entry name" value="ribB"/>
    <property type="match status" value="1"/>
</dbReference>
<comment type="similarity">
    <text evidence="5">In the N-terminal section; belongs to the DHBP synthase family.</text>
</comment>
<feature type="binding site" evidence="14">
    <location>
        <position position="33"/>
    </location>
    <ligand>
        <name>Mg(2+)</name>
        <dbReference type="ChEBI" id="CHEBI:18420"/>
        <label>1</label>
    </ligand>
</feature>
<protein>
    <recommendedName>
        <fullName evidence="8 14">3,4-dihydroxy-2-butanone 4-phosphate synthase</fullName>
        <shortName evidence="14 15">DHBP synthase</shortName>
        <ecNumber evidence="7 14">4.1.99.12</ecNumber>
    </recommendedName>
</protein>
<comment type="function">
    <text evidence="3 14 15">Catalyzes the conversion of D-ribulose 5-phosphate to formate and 3,4-dihydroxy-2-butanone 4-phosphate.</text>
</comment>
<dbReference type="HAMAP" id="MF_00180">
    <property type="entry name" value="RibB"/>
    <property type="match status" value="1"/>
</dbReference>
<comment type="cofactor">
    <cofactor evidence="14 15">
        <name>Mg(2+)</name>
        <dbReference type="ChEBI" id="CHEBI:18420"/>
    </cofactor>
    <cofactor evidence="14 15">
        <name>Mn(2+)</name>
        <dbReference type="ChEBI" id="CHEBI:29035"/>
    </cofactor>
    <text evidence="14 15">Binds 2 divalent metal cations per subunit. Magnesium or manganese.</text>
</comment>
<dbReference type="GO" id="GO:0030145">
    <property type="term" value="F:manganese ion binding"/>
    <property type="evidence" value="ECO:0007669"/>
    <property type="project" value="UniProtKB-UniRule"/>
</dbReference>
<dbReference type="EC" id="4.1.99.12" evidence="7 14"/>
<dbReference type="Gene3D" id="3.90.870.10">
    <property type="entry name" value="DHBP synthase"/>
    <property type="match status" value="1"/>
</dbReference>
<evidence type="ECO:0000256" key="2">
    <source>
        <dbReference type="ARBA" id="ARBA00001936"/>
    </source>
</evidence>
<evidence type="ECO:0000256" key="13">
    <source>
        <dbReference type="ARBA" id="ARBA00023239"/>
    </source>
</evidence>
<evidence type="ECO:0000256" key="12">
    <source>
        <dbReference type="ARBA" id="ARBA00023211"/>
    </source>
</evidence>
<evidence type="ECO:0000256" key="7">
    <source>
        <dbReference type="ARBA" id="ARBA00012153"/>
    </source>
</evidence>
<evidence type="ECO:0000256" key="10">
    <source>
        <dbReference type="ARBA" id="ARBA00022723"/>
    </source>
</evidence>
<dbReference type="EMBL" id="DVLY01000090">
    <property type="protein sequence ID" value="HIT97950.1"/>
    <property type="molecule type" value="Genomic_DNA"/>
</dbReference>
<keyword evidence="12 14" id="KW-0464">Manganese</keyword>
<feature type="site" description="Essential for catalytic activity" evidence="14">
    <location>
        <position position="170"/>
    </location>
</feature>